<feature type="compositionally biased region" description="Acidic residues" evidence="1">
    <location>
        <begin position="291"/>
        <end position="302"/>
    </location>
</feature>
<dbReference type="Pfam" id="PF14223">
    <property type="entry name" value="Retrotran_gag_2"/>
    <property type="match status" value="1"/>
</dbReference>
<evidence type="ECO:0000313" key="2">
    <source>
        <dbReference type="EMBL" id="KAF6204902.1"/>
    </source>
</evidence>
<feature type="compositionally biased region" description="Acidic residues" evidence="1">
    <location>
        <begin position="271"/>
        <end position="280"/>
    </location>
</feature>
<dbReference type="EMBL" id="WIXP02000009">
    <property type="protein sequence ID" value="KAF6204902.1"/>
    <property type="molecule type" value="Genomic_DNA"/>
</dbReference>
<reference evidence="2" key="1">
    <citation type="journal article" date="2021" name="Mol. Ecol. Resour.">
        <title>Apolygus lucorum genome provides insights into omnivorousness and mesophyll feeding.</title>
        <authorList>
            <person name="Liu Y."/>
            <person name="Liu H."/>
            <person name="Wang H."/>
            <person name="Huang T."/>
            <person name="Liu B."/>
            <person name="Yang B."/>
            <person name="Yin L."/>
            <person name="Li B."/>
            <person name="Zhang Y."/>
            <person name="Zhang S."/>
            <person name="Jiang F."/>
            <person name="Zhang X."/>
            <person name="Ren Y."/>
            <person name="Wang B."/>
            <person name="Wang S."/>
            <person name="Lu Y."/>
            <person name="Wu K."/>
            <person name="Fan W."/>
            <person name="Wang G."/>
        </authorList>
    </citation>
    <scope>NUCLEOTIDE SEQUENCE</scope>
    <source>
        <strain evidence="2">12Hb</strain>
    </source>
</reference>
<gene>
    <name evidence="2" type="ORF">GE061_019066</name>
</gene>
<keyword evidence="3" id="KW-1185">Reference proteome</keyword>
<dbReference type="AlphaFoldDB" id="A0A8S9X7E9"/>
<evidence type="ECO:0008006" key="4">
    <source>
        <dbReference type="Google" id="ProtNLM"/>
    </source>
</evidence>
<protein>
    <recommendedName>
        <fullName evidence="4">DUF4219 domain-containing protein</fullName>
    </recommendedName>
</protein>
<dbReference type="OrthoDB" id="6629123at2759"/>
<evidence type="ECO:0000256" key="1">
    <source>
        <dbReference type="SAM" id="MobiDB-lite"/>
    </source>
</evidence>
<name>A0A8S9X7E9_APOLU</name>
<sequence length="323" mass="35594">MTSENSNGSCLPVSVIEKLRGSENYRAWKFQMTNSLKYEGLWICVTGFPADDKTPADQKARKEEKALSKINLSIDKCVYPHVESATTAKIAWESLQQAFDGVGLYTSLSLLRQLCTLRLDKYNSTEEYVNEAMSISIKLKEINEPVADKTKPGKLRMVIITPLMKLANQQCIRMVTAKNLTALVAKHQLTGPVNAVVPLITEITVLLRQRKKPTLFLATNLRHAESPSVASEMSTIETLRHDEVNPKDVIVPEPVPGGSQTPSGSSHSPDDGSEEDDNLDETLRPISPISEDSDASQYEEAENIPGIPTIELSSESEASLKLN</sequence>
<dbReference type="Proteomes" id="UP000466442">
    <property type="component" value="Linkage Group LG9"/>
</dbReference>
<feature type="region of interest" description="Disordered" evidence="1">
    <location>
        <begin position="226"/>
        <end position="323"/>
    </location>
</feature>
<accession>A0A8S9X7E9</accession>
<proteinExistence type="predicted"/>
<comment type="caution">
    <text evidence="2">The sequence shown here is derived from an EMBL/GenBank/DDBJ whole genome shotgun (WGS) entry which is preliminary data.</text>
</comment>
<feature type="compositionally biased region" description="Low complexity" evidence="1">
    <location>
        <begin position="311"/>
        <end position="323"/>
    </location>
</feature>
<evidence type="ECO:0000313" key="3">
    <source>
        <dbReference type="Proteomes" id="UP000466442"/>
    </source>
</evidence>
<feature type="compositionally biased region" description="Polar residues" evidence="1">
    <location>
        <begin position="228"/>
        <end position="237"/>
    </location>
</feature>
<organism evidence="2 3">
    <name type="scientific">Apolygus lucorum</name>
    <name type="common">Small green plant bug</name>
    <name type="synonym">Lygocoris lucorum</name>
    <dbReference type="NCBI Taxonomy" id="248454"/>
    <lineage>
        <taxon>Eukaryota</taxon>
        <taxon>Metazoa</taxon>
        <taxon>Ecdysozoa</taxon>
        <taxon>Arthropoda</taxon>
        <taxon>Hexapoda</taxon>
        <taxon>Insecta</taxon>
        <taxon>Pterygota</taxon>
        <taxon>Neoptera</taxon>
        <taxon>Paraneoptera</taxon>
        <taxon>Hemiptera</taxon>
        <taxon>Heteroptera</taxon>
        <taxon>Panheteroptera</taxon>
        <taxon>Cimicomorpha</taxon>
        <taxon>Miridae</taxon>
        <taxon>Mirini</taxon>
        <taxon>Apolygus</taxon>
    </lineage>
</organism>